<accession>A0A9P5PDJ1</accession>
<sequence length="316" mass="35257">MPTHTGKKTAQKTTSKGKTSSNKSLTKRKHANDVEKRDSNSTNSSDSGDSDNDQSKDRAPPPSKKQKKAAVSSESEEEIEMEEGTNNVHITQITLPVKLISLHKKHKSDIPDGINVKANAQDIPLLFSDLCDMNFHKNGETTKARGRWCLTCNLYAERCAERGIAEHPRAVPPRIAKAREAEALKAEKESGTQSLQKHGFNTLPATQGPKEFRRLRFWSTHQSISSARTRQSLLSEYPCRVKEMQTVIGLVATCGDMWSSPSNKMPFFGAMSSYILIIPRKKKRPLWKLKSTILGFRSVEGAHDGDNLGRYYLGMC</sequence>
<dbReference type="OrthoDB" id="3005622at2759"/>
<comment type="caution">
    <text evidence="2">The sequence shown here is derived from an EMBL/GenBank/DDBJ whole genome shotgun (WGS) entry which is preliminary data.</text>
</comment>
<dbReference type="EMBL" id="JADNRY010000259">
    <property type="protein sequence ID" value="KAF9060115.1"/>
    <property type="molecule type" value="Genomic_DNA"/>
</dbReference>
<feature type="compositionally biased region" description="Low complexity" evidence="1">
    <location>
        <begin position="11"/>
        <end position="24"/>
    </location>
</feature>
<dbReference type="AlphaFoldDB" id="A0A9P5PDJ1"/>
<name>A0A9P5PDJ1_9AGAR</name>
<evidence type="ECO:0000313" key="3">
    <source>
        <dbReference type="Proteomes" id="UP000772434"/>
    </source>
</evidence>
<feature type="region of interest" description="Disordered" evidence="1">
    <location>
        <begin position="1"/>
        <end position="85"/>
    </location>
</feature>
<gene>
    <name evidence="2" type="ORF">BDP27DRAFT_1370813</name>
</gene>
<feature type="compositionally biased region" description="Basic residues" evidence="1">
    <location>
        <begin position="1"/>
        <end position="10"/>
    </location>
</feature>
<keyword evidence="3" id="KW-1185">Reference proteome</keyword>
<proteinExistence type="predicted"/>
<evidence type="ECO:0000313" key="2">
    <source>
        <dbReference type="EMBL" id="KAF9060115.1"/>
    </source>
</evidence>
<feature type="compositionally biased region" description="Acidic residues" evidence="1">
    <location>
        <begin position="74"/>
        <end position="83"/>
    </location>
</feature>
<evidence type="ECO:0000256" key="1">
    <source>
        <dbReference type="SAM" id="MobiDB-lite"/>
    </source>
</evidence>
<protein>
    <submittedName>
        <fullName evidence="2">Uncharacterized protein</fullName>
    </submittedName>
</protein>
<organism evidence="2 3">
    <name type="scientific">Rhodocollybia butyracea</name>
    <dbReference type="NCBI Taxonomy" id="206335"/>
    <lineage>
        <taxon>Eukaryota</taxon>
        <taxon>Fungi</taxon>
        <taxon>Dikarya</taxon>
        <taxon>Basidiomycota</taxon>
        <taxon>Agaricomycotina</taxon>
        <taxon>Agaricomycetes</taxon>
        <taxon>Agaricomycetidae</taxon>
        <taxon>Agaricales</taxon>
        <taxon>Marasmiineae</taxon>
        <taxon>Omphalotaceae</taxon>
        <taxon>Rhodocollybia</taxon>
    </lineage>
</organism>
<reference evidence="2" key="1">
    <citation type="submission" date="2020-11" db="EMBL/GenBank/DDBJ databases">
        <authorList>
            <consortium name="DOE Joint Genome Institute"/>
            <person name="Ahrendt S."/>
            <person name="Riley R."/>
            <person name="Andreopoulos W."/>
            <person name="Labutti K."/>
            <person name="Pangilinan J."/>
            <person name="Ruiz-Duenas F.J."/>
            <person name="Barrasa J.M."/>
            <person name="Sanchez-Garcia M."/>
            <person name="Camarero S."/>
            <person name="Miyauchi S."/>
            <person name="Serrano A."/>
            <person name="Linde D."/>
            <person name="Babiker R."/>
            <person name="Drula E."/>
            <person name="Ayuso-Fernandez I."/>
            <person name="Pacheco R."/>
            <person name="Padilla G."/>
            <person name="Ferreira P."/>
            <person name="Barriuso J."/>
            <person name="Kellner H."/>
            <person name="Castanera R."/>
            <person name="Alfaro M."/>
            <person name="Ramirez L."/>
            <person name="Pisabarro A.G."/>
            <person name="Kuo A."/>
            <person name="Tritt A."/>
            <person name="Lipzen A."/>
            <person name="He G."/>
            <person name="Yan M."/>
            <person name="Ng V."/>
            <person name="Cullen D."/>
            <person name="Martin F."/>
            <person name="Rosso M.-N."/>
            <person name="Henrissat B."/>
            <person name="Hibbett D."/>
            <person name="Martinez A.T."/>
            <person name="Grigoriev I.V."/>
        </authorList>
    </citation>
    <scope>NUCLEOTIDE SEQUENCE</scope>
    <source>
        <strain evidence="2">AH 40177</strain>
    </source>
</reference>
<dbReference type="Proteomes" id="UP000772434">
    <property type="component" value="Unassembled WGS sequence"/>
</dbReference>